<dbReference type="AlphaFoldDB" id="A0ABD3I3P6"/>
<comment type="caution">
    <text evidence="1">The sequence shown here is derived from an EMBL/GenBank/DDBJ whole genome shotgun (WGS) entry which is preliminary data.</text>
</comment>
<protein>
    <recommendedName>
        <fullName evidence="3">Endonuclease/exonuclease/phosphatase domain-containing protein</fullName>
    </recommendedName>
</protein>
<dbReference type="SUPFAM" id="SSF56219">
    <property type="entry name" value="DNase I-like"/>
    <property type="match status" value="1"/>
</dbReference>
<dbReference type="EMBL" id="JBJQOH010000002">
    <property type="protein sequence ID" value="KAL3697876.1"/>
    <property type="molecule type" value="Genomic_DNA"/>
</dbReference>
<dbReference type="Proteomes" id="UP001633002">
    <property type="component" value="Unassembled WGS sequence"/>
</dbReference>
<proteinExistence type="predicted"/>
<gene>
    <name evidence="1" type="ORF">R1sor_011952</name>
</gene>
<name>A0ABD3I3P6_9MARC</name>
<organism evidence="1 2">
    <name type="scientific">Riccia sorocarpa</name>
    <dbReference type="NCBI Taxonomy" id="122646"/>
    <lineage>
        <taxon>Eukaryota</taxon>
        <taxon>Viridiplantae</taxon>
        <taxon>Streptophyta</taxon>
        <taxon>Embryophyta</taxon>
        <taxon>Marchantiophyta</taxon>
        <taxon>Marchantiopsida</taxon>
        <taxon>Marchantiidae</taxon>
        <taxon>Marchantiales</taxon>
        <taxon>Ricciaceae</taxon>
        <taxon>Riccia</taxon>
    </lineage>
</organism>
<evidence type="ECO:0008006" key="3">
    <source>
        <dbReference type="Google" id="ProtNLM"/>
    </source>
</evidence>
<evidence type="ECO:0000313" key="2">
    <source>
        <dbReference type="Proteomes" id="UP001633002"/>
    </source>
</evidence>
<reference evidence="1 2" key="1">
    <citation type="submission" date="2024-09" db="EMBL/GenBank/DDBJ databases">
        <title>Chromosome-scale assembly of Riccia sorocarpa.</title>
        <authorList>
            <person name="Paukszto L."/>
        </authorList>
    </citation>
    <scope>NUCLEOTIDE SEQUENCE [LARGE SCALE GENOMIC DNA]</scope>
    <source>
        <strain evidence="1">LP-2024</strain>
        <tissue evidence="1">Aerial parts of the thallus</tissue>
    </source>
</reference>
<accession>A0ABD3I3P6</accession>
<evidence type="ECO:0000313" key="1">
    <source>
        <dbReference type="EMBL" id="KAL3697876.1"/>
    </source>
</evidence>
<keyword evidence="2" id="KW-1185">Reference proteome</keyword>
<sequence length="355" mass="41284">MVENRKDSIGPSPVARGPELRKWNQCVNQGDLIDGWLAAVQTKGPWFTRQALHGNRLDQSRLDRCYLSNRGEWVFLMDEMEHYGAASLSDHVPIRISIALEARRQTRSIRSYFKMDAKAGSNPDTMNEVKKAWEEHPPWAKEDRMRWALAWARVRKVLISRKNKDRSELPDITAINRRLERAREKVQVHPSEENKQEFEEARQLARSREQIDVRISRIRSRIKWLHEGEAPSRFFFACVKAKNARENIKVIKLDSGTLVNEEDRILELTEAQNESLDEIPSEVLIEEVVQSLSKDKSQGVDGVIAEMLRAGWDFMKIDCYKMVTQVWRMGRILPKDNRGVIKLISKTEDLELLKN</sequence>
<dbReference type="InterPro" id="IPR036691">
    <property type="entry name" value="Endo/exonu/phosph_ase_sf"/>
</dbReference>